<feature type="signal peptide" evidence="5">
    <location>
        <begin position="1"/>
        <end position="25"/>
    </location>
</feature>
<proteinExistence type="inferred from homology"/>
<dbReference type="PROSITE" id="PS00523">
    <property type="entry name" value="SULFATASE_1"/>
    <property type="match status" value="1"/>
</dbReference>
<dbReference type="Gene3D" id="3.40.720.10">
    <property type="entry name" value="Alkaline Phosphatase, subunit A"/>
    <property type="match status" value="1"/>
</dbReference>
<dbReference type="PANTHER" id="PTHR42693">
    <property type="entry name" value="ARYLSULFATASE FAMILY MEMBER"/>
    <property type="match status" value="1"/>
</dbReference>
<evidence type="ECO:0000313" key="8">
    <source>
        <dbReference type="Proteomes" id="UP000321353"/>
    </source>
</evidence>
<evidence type="ECO:0000256" key="3">
    <source>
        <dbReference type="ARBA" id="ARBA00022801"/>
    </source>
</evidence>
<dbReference type="RefSeq" id="WP_233903136.1">
    <property type="nucleotide sequence ID" value="NZ_CP036264.1"/>
</dbReference>
<dbReference type="KEGG" id="smam:Mal15_65230"/>
<evidence type="ECO:0000256" key="1">
    <source>
        <dbReference type="ARBA" id="ARBA00008779"/>
    </source>
</evidence>
<comment type="similarity">
    <text evidence="1">Belongs to the sulfatase family.</text>
</comment>
<sequence length="498" mass="55237" precursor="true">MNNTAMNRLASFLCALLIVCGLSVAAETTQQPNLIVILEDDLGYGDLGCYGVLDLATPHIDRMAEEGMKFTSFYVSPVCSPTRASLMTGCIAQRVGIGGVLFPRNNHGLNPEEKTLPELLKEQGYATAIIGKWHLGNQATFHPLKHGFDSWYGTPASNSQGFEPTLQQYAEDCVWREEYTRESIVKMPEAKCPLIRDNSIIEVPADQTQFTQRYTREAVRFITEHRDHPFFLYLAHNMVHIPVHASADFVGKSKLGIYGDAIQELDWSTGEILKTLKELGLDENTLVIFTSDNGPHLGQGASAGPLRGAKGSTFEGGVRVPFIARWPGNIPAGHVTDEPIAVMDLLPTLVTLAGGTAPSDRIIDGKNIWPVLAGENGAKSPHEAIYYLRGRSVNGVRMGDWKYLNVPARDVQPKIEIELSPEEQKLPRRQRNELVKERTRAAQAKRGDVEMLFNLREDVGEEKNMIDQHTDIAARMKSRLNMFASEFKKTLRPAATAE</sequence>
<dbReference type="GO" id="GO:0046872">
    <property type="term" value="F:metal ion binding"/>
    <property type="evidence" value="ECO:0007669"/>
    <property type="project" value="UniProtKB-KW"/>
</dbReference>
<dbReference type="Proteomes" id="UP000321353">
    <property type="component" value="Chromosome"/>
</dbReference>
<feature type="domain" description="Sulfatase N-terminal" evidence="6">
    <location>
        <begin position="32"/>
        <end position="354"/>
    </location>
</feature>
<keyword evidence="4" id="KW-0106">Calcium</keyword>
<evidence type="ECO:0000313" key="7">
    <source>
        <dbReference type="EMBL" id="QEG02402.1"/>
    </source>
</evidence>
<dbReference type="InterPro" id="IPR050738">
    <property type="entry name" value="Sulfatase"/>
</dbReference>
<evidence type="ECO:0000256" key="2">
    <source>
        <dbReference type="ARBA" id="ARBA00022723"/>
    </source>
</evidence>
<evidence type="ECO:0000256" key="4">
    <source>
        <dbReference type="ARBA" id="ARBA00022837"/>
    </source>
</evidence>
<dbReference type="InterPro" id="IPR017850">
    <property type="entry name" value="Alkaline_phosphatase_core_sf"/>
</dbReference>
<dbReference type="Gene3D" id="3.30.1120.10">
    <property type="match status" value="1"/>
</dbReference>
<dbReference type="CDD" id="cd16026">
    <property type="entry name" value="GALNS_like"/>
    <property type="match status" value="1"/>
</dbReference>
<name>A0A5B9MLX7_9BACT</name>
<dbReference type="PROSITE" id="PS00149">
    <property type="entry name" value="SULFATASE_2"/>
    <property type="match status" value="1"/>
</dbReference>
<dbReference type="InterPro" id="IPR024607">
    <property type="entry name" value="Sulfatase_CS"/>
</dbReference>
<dbReference type="EC" id="3.1.6.1" evidence="7"/>
<dbReference type="Pfam" id="PF00884">
    <property type="entry name" value="Sulfatase"/>
    <property type="match status" value="1"/>
</dbReference>
<keyword evidence="3 7" id="KW-0378">Hydrolase</keyword>
<keyword evidence="2" id="KW-0479">Metal-binding</keyword>
<protein>
    <submittedName>
        <fullName evidence="7">Arylsulfatase</fullName>
        <ecNumber evidence="7">3.1.6.1</ecNumber>
    </submittedName>
</protein>
<keyword evidence="5" id="KW-0732">Signal</keyword>
<organism evidence="7 8">
    <name type="scientific">Stieleria maiorica</name>
    <dbReference type="NCBI Taxonomy" id="2795974"/>
    <lineage>
        <taxon>Bacteria</taxon>
        <taxon>Pseudomonadati</taxon>
        <taxon>Planctomycetota</taxon>
        <taxon>Planctomycetia</taxon>
        <taxon>Pirellulales</taxon>
        <taxon>Pirellulaceae</taxon>
        <taxon>Stieleria</taxon>
    </lineage>
</organism>
<keyword evidence="8" id="KW-1185">Reference proteome</keyword>
<dbReference type="EMBL" id="CP036264">
    <property type="protein sequence ID" value="QEG02402.1"/>
    <property type="molecule type" value="Genomic_DNA"/>
</dbReference>
<dbReference type="FunFam" id="3.40.720.10:FF:000004">
    <property type="entry name" value="Arylsulfatase E"/>
    <property type="match status" value="1"/>
</dbReference>
<evidence type="ECO:0000256" key="5">
    <source>
        <dbReference type="SAM" id="SignalP"/>
    </source>
</evidence>
<gene>
    <name evidence="7" type="primary">atsA_82</name>
    <name evidence="7" type="ORF">Mal15_65230</name>
</gene>
<dbReference type="GO" id="GO:0004065">
    <property type="term" value="F:arylsulfatase activity"/>
    <property type="evidence" value="ECO:0007669"/>
    <property type="project" value="UniProtKB-EC"/>
</dbReference>
<dbReference type="InterPro" id="IPR000917">
    <property type="entry name" value="Sulfatase_N"/>
</dbReference>
<accession>A0A5B9MLX7</accession>
<dbReference type="AlphaFoldDB" id="A0A5B9MLX7"/>
<dbReference type="PANTHER" id="PTHR42693:SF53">
    <property type="entry name" value="ENDO-4-O-SULFATASE"/>
    <property type="match status" value="1"/>
</dbReference>
<reference evidence="7 8" key="1">
    <citation type="submission" date="2019-02" db="EMBL/GenBank/DDBJ databases">
        <title>Planctomycetal bacteria perform biofilm scaping via a novel small molecule.</title>
        <authorList>
            <person name="Jeske O."/>
            <person name="Boedeker C."/>
            <person name="Wiegand S."/>
            <person name="Breitling P."/>
            <person name="Kallscheuer N."/>
            <person name="Jogler M."/>
            <person name="Rohde M."/>
            <person name="Petersen J."/>
            <person name="Medema M.H."/>
            <person name="Surup F."/>
            <person name="Jogler C."/>
        </authorList>
    </citation>
    <scope>NUCLEOTIDE SEQUENCE [LARGE SCALE GENOMIC DNA]</scope>
    <source>
        <strain evidence="7 8">Mal15</strain>
    </source>
</reference>
<dbReference type="SUPFAM" id="SSF53649">
    <property type="entry name" value="Alkaline phosphatase-like"/>
    <property type="match status" value="1"/>
</dbReference>
<feature type="chain" id="PRO_5023113182" evidence="5">
    <location>
        <begin position="26"/>
        <end position="498"/>
    </location>
</feature>
<evidence type="ECO:0000259" key="6">
    <source>
        <dbReference type="Pfam" id="PF00884"/>
    </source>
</evidence>